<sequence>MALNTTEEIIEDLRQGKMVIIMDDEDRENEGDLVIAADKVTPEAINFMAKYGRGLICLTLTKERCQQLRLPLMVNAADQLESTNFTISIEAAEGVTTGISASDRAVTVQAAVREDARPEDLVQPGHIFPLMAQPGGVLVRAGHTEAGCDLARLAGLSPASVIVEILNEDGTMARRPDLEKFARELDLKIGTIADLIEYRVRNEKTVERINECLLPTEAGEFRVIAYQDVVDNEVHLALVKGVIREDEPVLVRVHVQNSLCDLLGATYKECGWPLKNAMKQIAGEDSGIVVILRNHDTARDIVQRIQACQLKGSADGAAAIDHGKIKDKELRTFGVGAQILIDLGVKKMRVMSAPKHLHALAGFHLEVTEFVDFKLPEEQE</sequence>
<evidence type="ECO:0000256" key="3">
    <source>
        <dbReference type="ARBA" id="ARBA00002284"/>
    </source>
</evidence>
<evidence type="ECO:0000256" key="7">
    <source>
        <dbReference type="ARBA" id="ARBA00012153"/>
    </source>
</evidence>
<feature type="binding site" evidence="14">
    <location>
        <begin position="140"/>
        <end position="144"/>
    </location>
    <ligand>
        <name>D-ribulose 5-phosphate</name>
        <dbReference type="ChEBI" id="CHEBI:58121"/>
    </ligand>
</feature>
<comment type="similarity">
    <text evidence="14">Belongs to the DHBP synthase family.</text>
</comment>
<dbReference type="GO" id="GO:0000287">
    <property type="term" value="F:magnesium ion binding"/>
    <property type="evidence" value="ECO:0007669"/>
    <property type="project" value="UniProtKB-UniRule"/>
</dbReference>
<comment type="similarity">
    <text evidence="6">In the C-terminal section; belongs to the GTP cyclohydrolase II family.</text>
</comment>
<dbReference type="GO" id="GO:0030145">
    <property type="term" value="F:manganese ion binding"/>
    <property type="evidence" value="ECO:0007669"/>
    <property type="project" value="UniProtKB-UniRule"/>
</dbReference>
<evidence type="ECO:0000313" key="17">
    <source>
        <dbReference type="Proteomes" id="UP000031631"/>
    </source>
</evidence>
<keyword evidence="10 14" id="KW-0479">Metal-binding</keyword>
<feature type="binding site" evidence="14">
    <location>
        <position position="28"/>
    </location>
    <ligand>
        <name>Mg(2+)</name>
        <dbReference type="ChEBI" id="CHEBI:18420"/>
        <label>1</label>
    </ligand>
</feature>
<evidence type="ECO:0000259" key="15">
    <source>
        <dbReference type="Pfam" id="PF00925"/>
    </source>
</evidence>
<feature type="binding site" evidence="14">
    <location>
        <position position="32"/>
    </location>
    <ligand>
        <name>D-ribulose 5-phosphate</name>
        <dbReference type="ChEBI" id="CHEBI:58121"/>
    </ligand>
</feature>
<evidence type="ECO:0000256" key="1">
    <source>
        <dbReference type="ARBA" id="ARBA00000141"/>
    </source>
</evidence>
<evidence type="ECO:0000256" key="9">
    <source>
        <dbReference type="ARBA" id="ARBA00022619"/>
    </source>
</evidence>
<keyword evidence="12 14" id="KW-0464">Manganese</keyword>
<comment type="similarity">
    <text evidence="5">In the N-terminal section; belongs to the DHBP synthase family.</text>
</comment>
<evidence type="ECO:0000256" key="12">
    <source>
        <dbReference type="ARBA" id="ARBA00023211"/>
    </source>
</evidence>
<dbReference type="Pfam" id="PF00926">
    <property type="entry name" value="DHBP_synthase"/>
    <property type="match status" value="1"/>
</dbReference>
<dbReference type="PIRSF" id="PIRSF001259">
    <property type="entry name" value="RibA"/>
    <property type="match status" value="1"/>
</dbReference>
<evidence type="ECO:0000256" key="4">
    <source>
        <dbReference type="ARBA" id="ARBA00004904"/>
    </source>
</evidence>
<dbReference type="KEGG" id="tbn:TBH_C0840"/>
<comment type="cofactor">
    <cofactor evidence="2">
        <name>Mn(2+)</name>
        <dbReference type="ChEBI" id="CHEBI:29035"/>
    </cofactor>
</comment>
<organism evidence="16 17">
    <name type="scientific">Thiolapillus brandeum</name>
    <dbReference type="NCBI Taxonomy" id="1076588"/>
    <lineage>
        <taxon>Bacteria</taxon>
        <taxon>Pseudomonadati</taxon>
        <taxon>Pseudomonadota</taxon>
        <taxon>Gammaproteobacteria</taxon>
        <taxon>Chromatiales</taxon>
        <taxon>Sedimenticolaceae</taxon>
        <taxon>Thiolapillus</taxon>
    </lineage>
</organism>
<dbReference type="GO" id="GO:0005829">
    <property type="term" value="C:cytosol"/>
    <property type="evidence" value="ECO:0007669"/>
    <property type="project" value="TreeGrafter"/>
</dbReference>
<dbReference type="Pfam" id="PF00925">
    <property type="entry name" value="GTP_cyclohydro2"/>
    <property type="match status" value="1"/>
</dbReference>
<dbReference type="InterPro" id="IPR017945">
    <property type="entry name" value="DHBP_synth_RibB-like_a/b_dom"/>
</dbReference>
<feature type="binding site" evidence="14">
    <location>
        <position position="143"/>
    </location>
    <ligand>
        <name>Mg(2+)</name>
        <dbReference type="ChEBI" id="CHEBI:18420"/>
        <label>2</label>
    </ligand>
</feature>
<dbReference type="GO" id="GO:0003935">
    <property type="term" value="F:GTP cyclohydrolase II activity"/>
    <property type="evidence" value="ECO:0007669"/>
    <property type="project" value="TreeGrafter"/>
</dbReference>
<dbReference type="PANTHER" id="PTHR21327:SF34">
    <property type="entry name" value="3,4-DIHYDROXY-2-BUTANONE 4-PHOSPHATE SYNTHASE"/>
    <property type="match status" value="1"/>
</dbReference>
<dbReference type="InterPro" id="IPR036144">
    <property type="entry name" value="RibA-like_sf"/>
</dbReference>
<dbReference type="RefSeq" id="WP_041065843.1">
    <property type="nucleotide sequence ID" value="NZ_AP012273.1"/>
</dbReference>
<evidence type="ECO:0000256" key="10">
    <source>
        <dbReference type="ARBA" id="ARBA00022723"/>
    </source>
</evidence>
<evidence type="ECO:0000256" key="6">
    <source>
        <dbReference type="ARBA" id="ARBA00008976"/>
    </source>
</evidence>
<dbReference type="UniPathway" id="UPA00275">
    <property type="reaction ID" value="UER00399"/>
</dbReference>
<comment type="catalytic activity">
    <reaction evidence="1 14">
        <text>D-ribulose 5-phosphate = (2S)-2-hydroxy-3-oxobutyl phosphate + formate + H(+)</text>
        <dbReference type="Rhea" id="RHEA:18457"/>
        <dbReference type="ChEBI" id="CHEBI:15378"/>
        <dbReference type="ChEBI" id="CHEBI:15740"/>
        <dbReference type="ChEBI" id="CHEBI:58121"/>
        <dbReference type="ChEBI" id="CHEBI:58830"/>
        <dbReference type="EC" id="4.1.99.12"/>
    </reaction>
</comment>
<dbReference type="PANTHER" id="PTHR21327">
    <property type="entry name" value="GTP CYCLOHYDROLASE II-RELATED"/>
    <property type="match status" value="1"/>
</dbReference>
<keyword evidence="16" id="KW-0378">Hydrolase</keyword>
<feature type="binding site" evidence="14">
    <location>
        <begin position="27"/>
        <end position="28"/>
    </location>
    <ligand>
        <name>D-ribulose 5-phosphate</name>
        <dbReference type="ChEBI" id="CHEBI:58121"/>
    </ligand>
</feature>
<evidence type="ECO:0000256" key="13">
    <source>
        <dbReference type="ARBA" id="ARBA00023239"/>
    </source>
</evidence>
<evidence type="ECO:0000256" key="2">
    <source>
        <dbReference type="ARBA" id="ARBA00001936"/>
    </source>
</evidence>
<protein>
    <recommendedName>
        <fullName evidence="8 14">3,4-dihydroxy-2-butanone 4-phosphate synthase</fullName>
        <shortName evidence="14">DHBP synthase</shortName>
        <ecNumber evidence="7 14">4.1.99.12</ecNumber>
    </recommendedName>
</protein>
<evidence type="ECO:0000256" key="11">
    <source>
        <dbReference type="ARBA" id="ARBA00022842"/>
    </source>
</evidence>
<comment type="pathway">
    <text evidence="4 14">Cofactor biosynthesis; riboflavin biosynthesis; 2-hydroxy-3-oxobutyl phosphate from D-ribulose 5-phosphate: step 1/1.</text>
</comment>
<dbReference type="EMBL" id="AP012273">
    <property type="protein sequence ID" value="BAO43775.1"/>
    <property type="molecule type" value="Genomic_DNA"/>
</dbReference>
<evidence type="ECO:0000256" key="8">
    <source>
        <dbReference type="ARBA" id="ARBA00018836"/>
    </source>
</evidence>
<feature type="binding site" evidence="14">
    <location>
        <position position="28"/>
    </location>
    <ligand>
        <name>Mg(2+)</name>
        <dbReference type="ChEBI" id="CHEBI:18420"/>
        <label>2</label>
    </ligand>
</feature>
<dbReference type="EC" id="4.1.99.12" evidence="7 14"/>
<accession>A0A7U6GHK4</accession>
<evidence type="ECO:0000256" key="5">
    <source>
        <dbReference type="ARBA" id="ARBA00005520"/>
    </source>
</evidence>
<name>A0A7U6GHK4_9GAMM</name>
<feature type="site" description="Essential for catalytic activity" evidence="14">
    <location>
        <position position="164"/>
    </location>
</feature>
<comment type="function">
    <text evidence="3 14">Catalyzes the conversion of D-ribulose 5-phosphate to formate and 3,4-dihydroxy-2-butanone 4-phosphate.</text>
</comment>
<keyword evidence="9 14" id="KW-0686">Riboflavin biosynthesis</keyword>
<evidence type="ECO:0000256" key="14">
    <source>
        <dbReference type="HAMAP-Rule" id="MF_00180"/>
    </source>
</evidence>
<dbReference type="SUPFAM" id="SSF55821">
    <property type="entry name" value="YrdC/RibB"/>
    <property type="match status" value="1"/>
</dbReference>
<dbReference type="GO" id="GO:0009231">
    <property type="term" value="P:riboflavin biosynthetic process"/>
    <property type="evidence" value="ECO:0007669"/>
    <property type="project" value="UniProtKB-UniRule"/>
</dbReference>
<comment type="subunit">
    <text evidence="14">Homodimer.</text>
</comment>
<keyword evidence="13 14" id="KW-0456">Lyase</keyword>
<dbReference type="Gene3D" id="3.90.870.10">
    <property type="entry name" value="DHBP synthase"/>
    <property type="match status" value="1"/>
</dbReference>
<comment type="cofactor">
    <cofactor evidence="14">
        <name>Mg(2+)</name>
        <dbReference type="ChEBI" id="CHEBI:18420"/>
    </cofactor>
    <cofactor evidence="14">
        <name>Mn(2+)</name>
        <dbReference type="ChEBI" id="CHEBI:29035"/>
    </cofactor>
    <text evidence="14">Binds 2 divalent metal cations per subunit. Magnesium or manganese.</text>
</comment>
<keyword evidence="17" id="KW-1185">Reference proteome</keyword>
<dbReference type="Gene3D" id="3.40.50.10990">
    <property type="entry name" value="GTP cyclohydrolase II"/>
    <property type="match status" value="1"/>
</dbReference>
<dbReference type="HAMAP" id="MF_00180">
    <property type="entry name" value="RibB"/>
    <property type="match status" value="1"/>
</dbReference>
<reference evidence="16 17" key="1">
    <citation type="journal article" date="2014" name="PLoS ONE">
        <title>Physiological and genomic features of a novel sulfur-oxidizing gammaproteobacterium belonging to a previously uncultivated symbiotic lineage isolated from a hydrothermal vent.</title>
        <authorList>
            <person name="Nunoura T."/>
            <person name="Takaki Y."/>
            <person name="Kazama H."/>
            <person name="Kakuta J."/>
            <person name="Shimamura S."/>
            <person name="Makita H."/>
            <person name="Hirai M."/>
            <person name="Miyazaki M."/>
            <person name="Takai K."/>
        </authorList>
    </citation>
    <scope>NUCLEOTIDE SEQUENCE [LARGE SCALE GENOMIC DNA]</scope>
    <source>
        <strain evidence="16 17">Hiromi1</strain>
    </source>
</reference>
<dbReference type="OrthoDB" id="9793111at2"/>
<dbReference type="SUPFAM" id="SSF142695">
    <property type="entry name" value="RibA-like"/>
    <property type="match status" value="1"/>
</dbReference>
<dbReference type="FunFam" id="3.90.870.10:FF:000001">
    <property type="entry name" value="Riboflavin biosynthesis protein RibBA"/>
    <property type="match status" value="1"/>
</dbReference>
<dbReference type="AlphaFoldDB" id="A0A7U6GHK4"/>
<gene>
    <name evidence="14" type="primary">ribB</name>
    <name evidence="16" type="ORF">TBH_C0840</name>
</gene>
<dbReference type="InterPro" id="IPR032677">
    <property type="entry name" value="GTP_cyclohydro_II"/>
</dbReference>
<dbReference type="InterPro" id="IPR000422">
    <property type="entry name" value="DHBP_synthase_RibB"/>
</dbReference>
<feature type="site" description="Essential for catalytic activity" evidence="14">
    <location>
        <position position="126"/>
    </location>
</feature>
<dbReference type="NCBIfam" id="TIGR00506">
    <property type="entry name" value="ribB"/>
    <property type="match status" value="1"/>
</dbReference>
<proteinExistence type="inferred from homology"/>
<evidence type="ECO:0000313" key="16">
    <source>
        <dbReference type="EMBL" id="BAO43775.1"/>
    </source>
</evidence>
<dbReference type="Proteomes" id="UP000031631">
    <property type="component" value="Chromosome"/>
</dbReference>
<keyword evidence="11 14" id="KW-0460">Magnesium</keyword>
<dbReference type="GO" id="GO:0008686">
    <property type="term" value="F:3,4-dihydroxy-2-butanone-4-phosphate synthase activity"/>
    <property type="evidence" value="ECO:0007669"/>
    <property type="project" value="UniProtKB-UniRule"/>
</dbReference>
<dbReference type="NCBIfam" id="NF010626">
    <property type="entry name" value="PRK14019.1"/>
    <property type="match status" value="1"/>
</dbReference>
<feature type="domain" description="GTP cyclohydrolase II" evidence="15">
    <location>
        <begin position="208"/>
        <end position="371"/>
    </location>
</feature>